<dbReference type="PANTHER" id="PTHR35193:SF5">
    <property type="entry name" value="FLOCCULATION PROTEIN FLO11"/>
    <property type="match status" value="1"/>
</dbReference>
<dbReference type="PANTHER" id="PTHR35193">
    <property type="entry name" value="MUCIN 13A, CELL SURFACE-ASSOCIATED-RELATED"/>
    <property type="match status" value="1"/>
</dbReference>
<dbReference type="AlphaFoldDB" id="A0A8J2S5U6"/>
<keyword evidence="1" id="KW-0732">Signal</keyword>
<evidence type="ECO:0000313" key="3">
    <source>
        <dbReference type="Proteomes" id="UP000789390"/>
    </source>
</evidence>
<sequence length="713" mass="79668">MTRISSIQLLRLLFLALSSPISAGLEDEDQLLVLGLEAALFDSQNIERRQSLVGRTIESICRDQPGQTTASNGTIQSILLSGQTTEQKCRFTIIAPPDYQIQMSCSVVAIVPYTNSYLTLVNVIDDDVVKPFPSRIYTSKLNEMSVSASYRSSDRFECKWTIVPSSPPATSEFKLCRHWQTTSTSGTIQPLDRDSGPSRSCSFWLQAPTDHQIQMVCLLVDLTITSSSLKILSAADAGGDPIVPNRIYSSIRNSLALYSKIGSSDMFRCNWTIVPPPTTTDFKLCRHGETKSASGTIQPLDYAARGREWRTCSFNIIAPVGQRIQISCSVVNFTYPAWSYLNLNLNTSPVIDANNPLKNKTYISTSNELILTSRICADYNSTASAGRIQPLDYLPWQCFFRILAPPGQQIQFTCPVVNLTTSTFQIIGAIDVDTDGSSLLMSAARPVLNRVYTSERNSMLFTYKFVQGDSLDCNWTTIPPSTTTNFKLCRHWRTTAPNGTLQPLAVMTVGESRWCRFTVTAPVSDDQRIQMSCSVIRLNSSLSSLKLIDGSPQFYNPIITDSPVVNKIYTSNGSSMGVETKLNNADWIECNWTVTPTESEITQQQYPVYKLCRDNNATVARGMIQPMFNVSNLSTICSFAITAPSDRRIQISCSVVKLNDFYSFLQFYDTGLTPIFDYEPIVNRVYTSTRNTLKLDHRVVNEADWFDCKWQFV</sequence>
<feature type="chain" id="PRO_5035204470" description="CUB domain-containing protein" evidence="1">
    <location>
        <begin position="24"/>
        <end position="713"/>
    </location>
</feature>
<organism evidence="2 3">
    <name type="scientific">Daphnia galeata</name>
    <dbReference type="NCBI Taxonomy" id="27404"/>
    <lineage>
        <taxon>Eukaryota</taxon>
        <taxon>Metazoa</taxon>
        <taxon>Ecdysozoa</taxon>
        <taxon>Arthropoda</taxon>
        <taxon>Crustacea</taxon>
        <taxon>Branchiopoda</taxon>
        <taxon>Diplostraca</taxon>
        <taxon>Cladocera</taxon>
        <taxon>Anomopoda</taxon>
        <taxon>Daphniidae</taxon>
        <taxon>Daphnia</taxon>
    </lineage>
</organism>
<dbReference type="InterPro" id="IPR035914">
    <property type="entry name" value="Sperma_CUB_dom_sf"/>
</dbReference>
<comment type="caution">
    <text evidence="2">The sequence shown here is derived from an EMBL/GenBank/DDBJ whole genome shotgun (WGS) entry which is preliminary data.</text>
</comment>
<keyword evidence="3" id="KW-1185">Reference proteome</keyword>
<dbReference type="OrthoDB" id="6341037at2759"/>
<dbReference type="Proteomes" id="UP000789390">
    <property type="component" value="Unassembled WGS sequence"/>
</dbReference>
<protein>
    <recommendedName>
        <fullName evidence="4">CUB domain-containing protein</fullName>
    </recommendedName>
</protein>
<evidence type="ECO:0000313" key="2">
    <source>
        <dbReference type="EMBL" id="CAH0111232.1"/>
    </source>
</evidence>
<feature type="signal peptide" evidence="1">
    <location>
        <begin position="1"/>
        <end position="23"/>
    </location>
</feature>
<dbReference type="EMBL" id="CAKKLH010000311">
    <property type="protein sequence ID" value="CAH0111232.1"/>
    <property type="molecule type" value="Genomic_DNA"/>
</dbReference>
<accession>A0A8J2S5U6</accession>
<proteinExistence type="predicted"/>
<evidence type="ECO:0008006" key="4">
    <source>
        <dbReference type="Google" id="ProtNLM"/>
    </source>
</evidence>
<evidence type="ECO:0000256" key="1">
    <source>
        <dbReference type="SAM" id="SignalP"/>
    </source>
</evidence>
<name>A0A8J2S5U6_9CRUS</name>
<gene>
    <name evidence="2" type="ORF">DGAL_LOCUS14869</name>
</gene>
<reference evidence="2" key="1">
    <citation type="submission" date="2021-11" db="EMBL/GenBank/DDBJ databases">
        <authorList>
            <person name="Schell T."/>
        </authorList>
    </citation>
    <scope>NUCLEOTIDE SEQUENCE</scope>
    <source>
        <strain evidence="2">M5</strain>
    </source>
</reference>
<dbReference type="SUPFAM" id="SSF49854">
    <property type="entry name" value="Spermadhesin, CUB domain"/>
    <property type="match status" value="2"/>
</dbReference>